<dbReference type="PROSITE" id="PS51194">
    <property type="entry name" value="HELICASE_CTER"/>
    <property type="match status" value="1"/>
</dbReference>
<reference evidence="11 12" key="1">
    <citation type="submission" date="2024-02" db="EMBL/GenBank/DDBJ databases">
        <authorList>
            <person name="Chen Y."/>
            <person name="Shah S."/>
            <person name="Dougan E. K."/>
            <person name="Thang M."/>
            <person name="Chan C."/>
        </authorList>
    </citation>
    <scope>NUCLEOTIDE SEQUENCE [LARGE SCALE GENOMIC DNA]</scope>
</reference>
<dbReference type="InterPro" id="IPR000873">
    <property type="entry name" value="AMP-dep_synth/lig_dom"/>
</dbReference>
<dbReference type="PROSITE" id="PS51195">
    <property type="entry name" value="Q_MOTIF"/>
    <property type="match status" value="1"/>
</dbReference>
<sequence>MSFSAEHGKTGDELGELLAGMFDSKPNAVLQRSVDGMTLAEMQQHVLRLASTLRVAQVGHVALCLHPGFGLVVSLVAVLWCGRAFVPLDPSYPLSRLQFILDDSEAQVLVSQREIMEVLHSLDIMSKIFILLIDSSGALVCGHVSGDTSWRTKPSASAYIIYTSGSTGVPKGVMVSRQNFANVLRSFKDMMEVKLLNEGRQPRPKQIWWIAHTTICFDIALLELFLPLVMNIFSDGLRHLVLELLDRSTTQNGDCFKQHLERVSADQTLTILQGTPSTFNVLRSAGWTPRANHLLLCGGEPFPLWLADFSSTSEIYNVYGPTETTIWSLVHHVRRAYTAYTSEPRNLGVPIGQAIRHTTVQVDASVGGTDESESTELSPHATGSRGELVIGGLGVSLGYWKRPELTRTRFFEADGVRHFRTGDLVLEVREDGTDTIECTKQPGKLFCLGRLDQQVKLNGFRIELGEIETLLQSMKGIQQAAVQVRCNNSSIKVLVAYIVWKTATQIQTTHEMLVFLRKHLPDYMLPQRFVNLESLPMTLNGKIDRGQLPDPWEATKLSSGVGEANESNDDQVSSEEIQVERLRHIVLEVIQEVIAGRSHTSSGDVDVSTDASMQGMEGEHWRHLGLNSTMATSFSARLQERLQTTWTTFSRTPVRPSIMFECRTMSELVSHLVHLGNPHDPQGGQEGSRTENPLDRESTARTRSAPEGSSGARLAAPVGEAQVKWVRHVVSLGTLCMTAQAMEHWNLRRWPGPFDWIFSGPEMVTHCLAEGRRGAPGGSRSFATFLDASKYLAKPCNKAGHEVYSAMLQRDVIFNHHNPMLEKDYEFFVANVKSLQALMWSPHSLPEPNGRSPRCSSMVLFLLFNLERRVPLRHSAIQELFQELTSQCSWNFQLLVVQVHTKAAESPQSRLLEDRSSRNCSNLTQQLLVYELLCQGAHDGWRFSDEKDMQALGEIVLNGRDFRLMPAPGEKLAKCNTLSCPFSNTWLSTHCCHSCAKTSGSRHGDRCDGIKHHGHDDTQRPGEMKSVSTRSGTVSRAVRFQEALSKARELQRTAKCLQIQSSAVRKLRSVLPKQQTHLEHSSSQDCCHMESVTDEWQFLGYPLYADEGCRIWSPGASDLRAAFQTLLDWPRSKAPAFLLVEGASGQAALDQAASTTATARSTSRRAGRLLGFKANTEPWQDLFVANSSQWSDKLPRTTEEFVLFGAAKQRAPETNPAPGGAARGLQQLLDPPWRWHTHCPEVRLRPGTSPEGARHASRLAAQRSGVGFEDFGLHPHTLRGLREAFRFQEATKVQAQVLPQLLAPEARGSDFVIHARTGTGKTLSYLIPAIEQVVKNPPPGIGVLIVAPSRELVLQITKDAETLCSYHALQIVPLIGGIRRDKDETAIRRRRPAVLVGTLAKLIEHFEATKRFETLFDALGILVLDECDRLLAEESAESLQTFLRFLPDRPAGPAQRQTLLLSATVPEEVRDLCSALCRPNCQWLDLVQGLPTQEAVLQEVAFAPPLLMCTALRNALELEIRQRPISHKVMVFFPAARVAAFAAALFEEQLNMRIYQIHSRCTPSARMLAQEEFCKTSAGVLFTSQSSERGMDYPDVTLVLQVMAPMSRQQYIHRVGRTARAGKEGEALLLLLDHEEPFMSEIQDLPITRSRAAAQLLNDEGSRLAAHVSSARWAKESSLTTLAGAAFASLLQHLQSQPFVELEGQEVVDRASELLMGFGCAAPPAVSRAFAKELGLENCENLILVEQRDDKAFAPSTMLLSPPEVCPESPPLPRPTL</sequence>
<accession>A0ABP0P4Y1</accession>
<proteinExistence type="predicted"/>
<dbReference type="Pfam" id="PF00501">
    <property type="entry name" value="AMP-binding"/>
    <property type="match status" value="1"/>
</dbReference>
<dbReference type="SMART" id="SM00487">
    <property type="entry name" value="DEXDc"/>
    <property type="match status" value="1"/>
</dbReference>
<keyword evidence="4" id="KW-0067">ATP-binding</keyword>
<dbReference type="Gene3D" id="3.40.50.300">
    <property type="entry name" value="P-loop containing nucleotide triphosphate hydrolases"/>
    <property type="match status" value="2"/>
</dbReference>
<evidence type="ECO:0000256" key="1">
    <source>
        <dbReference type="ARBA" id="ARBA00022741"/>
    </source>
</evidence>
<feature type="compositionally biased region" description="Basic and acidic residues" evidence="6">
    <location>
        <begin position="1012"/>
        <end position="1023"/>
    </location>
</feature>
<feature type="transmembrane region" description="Helical" evidence="7">
    <location>
        <begin position="68"/>
        <end position="86"/>
    </location>
</feature>
<dbReference type="InterPro" id="IPR014001">
    <property type="entry name" value="Helicase_ATP-bd"/>
</dbReference>
<feature type="domain" description="Helicase ATP-binding" evidence="8">
    <location>
        <begin position="1302"/>
        <end position="1483"/>
    </location>
</feature>
<evidence type="ECO:0000256" key="6">
    <source>
        <dbReference type="SAM" id="MobiDB-lite"/>
    </source>
</evidence>
<evidence type="ECO:0000259" key="8">
    <source>
        <dbReference type="PROSITE" id="PS51192"/>
    </source>
</evidence>
<feature type="region of interest" description="Disordered" evidence="6">
    <location>
        <begin position="1012"/>
        <end position="1031"/>
    </location>
</feature>
<organism evidence="11 12">
    <name type="scientific">Durusdinium trenchii</name>
    <dbReference type="NCBI Taxonomy" id="1381693"/>
    <lineage>
        <taxon>Eukaryota</taxon>
        <taxon>Sar</taxon>
        <taxon>Alveolata</taxon>
        <taxon>Dinophyceae</taxon>
        <taxon>Suessiales</taxon>
        <taxon>Symbiodiniaceae</taxon>
        <taxon>Durusdinium</taxon>
    </lineage>
</organism>
<feature type="short sequence motif" description="Q motif" evidence="5">
    <location>
        <begin position="1266"/>
        <end position="1295"/>
    </location>
</feature>
<dbReference type="InterPro" id="IPR020845">
    <property type="entry name" value="AMP-binding_CS"/>
</dbReference>
<name>A0ABP0P4Y1_9DINO</name>
<dbReference type="PROSITE" id="PS00455">
    <property type="entry name" value="AMP_BINDING"/>
    <property type="match status" value="1"/>
</dbReference>
<dbReference type="InterPro" id="IPR001650">
    <property type="entry name" value="Helicase_C-like"/>
</dbReference>
<dbReference type="PANTHER" id="PTHR45527">
    <property type="entry name" value="NONRIBOSOMAL PEPTIDE SYNTHETASE"/>
    <property type="match status" value="1"/>
</dbReference>
<dbReference type="Proteomes" id="UP001642464">
    <property type="component" value="Unassembled WGS sequence"/>
</dbReference>
<dbReference type="InterPro" id="IPR011545">
    <property type="entry name" value="DEAD/DEAH_box_helicase_dom"/>
</dbReference>
<evidence type="ECO:0000313" key="12">
    <source>
        <dbReference type="Proteomes" id="UP001642464"/>
    </source>
</evidence>
<feature type="compositionally biased region" description="Basic and acidic residues" evidence="6">
    <location>
        <begin position="688"/>
        <end position="700"/>
    </location>
</feature>
<dbReference type="Gene3D" id="3.40.50.12780">
    <property type="entry name" value="N-terminal domain of ligase-like"/>
    <property type="match status" value="1"/>
</dbReference>
<dbReference type="InterPro" id="IPR045851">
    <property type="entry name" value="AMP-bd_C_sf"/>
</dbReference>
<dbReference type="Pfam" id="PF00271">
    <property type="entry name" value="Helicase_C"/>
    <property type="match status" value="1"/>
</dbReference>
<dbReference type="InterPro" id="IPR014014">
    <property type="entry name" value="RNA_helicase_DEAD_Q_motif"/>
</dbReference>
<dbReference type="PANTHER" id="PTHR45527:SF1">
    <property type="entry name" value="FATTY ACID SYNTHASE"/>
    <property type="match status" value="1"/>
</dbReference>
<keyword evidence="7" id="KW-1133">Transmembrane helix</keyword>
<protein>
    <submittedName>
        <fullName evidence="11">DEAD-box ATP-dependent RNA helicase 26</fullName>
    </submittedName>
</protein>
<feature type="domain" description="DEAD-box RNA helicase Q" evidence="10">
    <location>
        <begin position="1266"/>
        <end position="1295"/>
    </location>
</feature>
<gene>
    <name evidence="11" type="ORF">SCF082_LOCUS35114</name>
</gene>
<evidence type="ECO:0000256" key="3">
    <source>
        <dbReference type="ARBA" id="ARBA00022806"/>
    </source>
</evidence>
<evidence type="ECO:0000256" key="4">
    <source>
        <dbReference type="ARBA" id="ARBA00022840"/>
    </source>
</evidence>
<evidence type="ECO:0000256" key="7">
    <source>
        <dbReference type="SAM" id="Phobius"/>
    </source>
</evidence>
<dbReference type="SUPFAM" id="SSF56801">
    <property type="entry name" value="Acetyl-CoA synthetase-like"/>
    <property type="match status" value="1"/>
</dbReference>
<dbReference type="Gene3D" id="3.30.300.30">
    <property type="match status" value="1"/>
</dbReference>
<feature type="region of interest" description="Disordered" evidence="6">
    <location>
        <begin position="674"/>
        <end position="714"/>
    </location>
</feature>
<dbReference type="SUPFAM" id="SSF52540">
    <property type="entry name" value="P-loop containing nucleoside triphosphate hydrolases"/>
    <property type="match status" value="1"/>
</dbReference>
<dbReference type="InterPro" id="IPR042099">
    <property type="entry name" value="ANL_N_sf"/>
</dbReference>
<comment type="caution">
    <text evidence="11">The sequence shown here is derived from an EMBL/GenBank/DDBJ whole genome shotgun (WGS) entry which is preliminary data.</text>
</comment>
<keyword evidence="3 11" id="KW-0347">Helicase</keyword>
<keyword evidence="2" id="KW-0378">Hydrolase</keyword>
<evidence type="ECO:0000313" key="11">
    <source>
        <dbReference type="EMBL" id="CAK9070688.1"/>
    </source>
</evidence>
<keyword evidence="1" id="KW-0547">Nucleotide-binding</keyword>
<dbReference type="Pfam" id="PF13193">
    <property type="entry name" value="AMP-binding_C"/>
    <property type="match status" value="1"/>
</dbReference>
<dbReference type="InterPro" id="IPR027417">
    <property type="entry name" value="P-loop_NTPase"/>
</dbReference>
<keyword evidence="7" id="KW-0472">Membrane</keyword>
<evidence type="ECO:0000259" key="10">
    <source>
        <dbReference type="PROSITE" id="PS51195"/>
    </source>
</evidence>
<dbReference type="Pfam" id="PF00270">
    <property type="entry name" value="DEAD"/>
    <property type="match status" value="1"/>
</dbReference>
<dbReference type="SMART" id="SM00490">
    <property type="entry name" value="HELICc"/>
    <property type="match status" value="1"/>
</dbReference>
<keyword evidence="7" id="KW-0812">Transmembrane</keyword>
<dbReference type="GO" id="GO:0004386">
    <property type="term" value="F:helicase activity"/>
    <property type="evidence" value="ECO:0007669"/>
    <property type="project" value="UniProtKB-KW"/>
</dbReference>
<evidence type="ECO:0000259" key="9">
    <source>
        <dbReference type="PROSITE" id="PS51194"/>
    </source>
</evidence>
<dbReference type="InterPro" id="IPR025110">
    <property type="entry name" value="AMP-bd_C"/>
</dbReference>
<evidence type="ECO:0000256" key="2">
    <source>
        <dbReference type="ARBA" id="ARBA00022801"/>
    </source>
</evidence>
<dbReference type="PROSITE" id="PS51192">
    <property type="entry name" value="HELICASE_ATP_BIND_1"/>
    <property type="match status" value="1"/>
</dbReference>
<evidence type="ECO:0000256" key="5">
    <source>
        <dbReference type="PROSITE-ProRule" id="PRU00552"/>
    </source>
</evidence>
<dbReference type="EMBL" id="CAXAMM010033057">
    <property type="protein sequence ID" value="CAK9070688.1"/>
    <property type="molecule type" value="Genomic_DNA"/>
</dbReference>
<feature type="domain" description="Helicase C-terminal" evidence="9">
    <location>
        <begin position="1519"/>
        <end position="1665"/>
    </location>
</feature>
<keyword evidence="12" id="KW-1185">Reference proteome</keyword>